<evidence type="ECO:0000313" key="1">
    <source>
        <dbReference type="EMBL" id="KAI3680741.1"/>
    </source>
</evidence>
<gene>
    <name evidence="1" type="ORF">L6452_35516</name>
</gene>
<sequence length="173" mass="19714">MERNIRVDGSEVAVKSNMKSHESSSKLLRPSSIPEDVVKPYGRINSSMVVGRDTLYIYRGMMEIRDQEITLDDLYALNLNKLDEWKCLIPATNGGVLGDAVAIIEGEGKKLRRKEKKARIEQIRASLGLSDSQRTPMPGEALKDFYKRTNDYWQMAAYEHTAHTGKVCFYWPN</sequence>
<organism evidence="1 2">
    <name type="scientific">Arctium lappa</name>
    <name type="common">Greater burdock</name>
    <name type="synonym">Lappa major</name>
    <dbReference type="NCBI Taxonomy" id="4217"/>
    <lineage>
        <taxon>Eukaryota</taxon>
        <taxon>Viridiplantae</taxon>
        <taxon>Streptophyta</taxon>
        <taxon>Embryophyta</taxon>
        <taxon>Tracheophyta</taxon>
        <taxon>Spermatophyta</taxon>
        <taxon>Magnoliopsida</taxon>
        <taxon>eudicotyledons</taxon>
        <taxon>Gunneridae</taxon>
        <taxon>Pentapetalae</taxon>
        <taxon>asterids</taxon>
        <taxon>campanulids</taxon>
        <taxon>Asterales</taxon>
        <taxon>Asteraceae</taxon>
        <taxon>Carduoideae</taxon>
        <taxon>Cardueae</taxon>
        <taxon>Arctiinae</taxon>
        <taxon>Arctium</taxon>
    </lineage>
</organism>
<protein>
    <submittedName>
        <fullName evidence="1">Uncharacterized protein</fullName>
    </submittedName>
</protein>
<name>A0ACB8Y6N8_ARCLA</name>
<accession>A0ACB8Y6N8</accession>
<proteinExistence type="predicted"/>
<comment type="caution">
    <text evidence="1">The sequence shown here is derived from an EMBL/GenBank/DDBJ whole genome shotgun (WGS) entry which is preliminary data.</text>
</comment>
<keyword evidence="2" id="KW-1185">Reference proteome</keyword>
<evidence type="ECO:0000313" key="2">
    <source>
        <dbReference type="Proteomes" id="UP001055879"/>
    </source>
</evidence>
<dbReference type="Proteomes" id="UP001055879">
    <property type="component" value="Linkage Group LG13"/>
</dbReference>
<reference evidence="1 2" key="2">
    <citation type="journal article" date="2022" name="Mol. Ecol. Resour.">
        <title>The genomes of chicory, endive, great burdock and yacon provide insights into Asteraceae paleo-polyploidization history and plant inulin production.</title>
        <authorList>
            <person name="Fan W."/>
            <person name="Wang S."/>
            <person name="Wang H."/>
            <person name="Wang A."/>
            <person name="Jiang F."/>
            <person name="Liu H."/>
            <person name="Zhao H."/>
            <person name="Xu D."/>
            <person name="Zhang Y."/>
        </authorList>
    </citation>
    <scope>NUCLEOTIDE SEQUENCE [LARGE SCALE GENOMIC DNA]</scope>
    <source>
        <strain evidence="2">cv. Niubang</strain>
    </source>
</reference>
<dbReference type="EMBL" id="CM042059">
    <property type="protein sequence ID" value="KAI3680741.1"/>
    <property type="molecule type" value="Genomic_DNA"/>
</dbReference>
<reference evidence="2" key="1">
    <citation type="journal article" date="2022" name="Mol. Ecol. Resour.">
        <title>The genomes of chicory, endive, great burdock and yacon provide insights into Asteraceae palaeo-polyploidization history and plant inulin production.</title>
        <authorList>
            <person name="Fan W."/>
            <person name="Wang S."/>
            <person name="Wang H."/>
            <person name="Wang A."/>
            <person name="Jiang F."/>
            <person name="Liu H."/>
            <person name="Zhao H."/>
            <person name="Xu D."/>
            <person name="Zhang Y."/>
        </authorList>
    </citation>
    <scope>NUCLEOTIDE SEQUENCE [LARGE SCALE GENOMIC DNA]</scope>
    <source>
        <strain evidence="2">cv. Niubang</strain>
    </source>
</reference>